<protein>
    <recommendedName>
        <fullName evidence="3">DNA ligase D 3'-phosphoesterase domain-containing protein</fullName>
    </recommendedName>
</protein>
<name>A0A517MAN3_9BACT</name>
<evidence type="ECO:0000313" key="1">
    <source>
        <dbReference type="EMBL" id="QDS91939.1"/>
    </source>
</evidence>
<reference evidence="1 2" key="1">
    <citation type="submission" date="2019-02" db="EMBL/GenBank/DDBJ databases">
        <title>Deep-cultivation of Planctomycetes and their phenomic and genomic characterization uncovers novel biology.</title>
        <authorList>
            <person name="Wiegand S."/>
            <person name="Jogler M."/>
            <person name="Boedeker C."/>
            <person name="Pinto D."/>
            <person name="Vollmers J."/>
            <person name="Rivas-Marin E."/>
            <person name="Kohn T."/>
            <person name="Peeters S.H."/>
            <person name="Heuer A."/>
            <person name="Rast P."/>
            <person name="Oberbeckmann S."/>
            <person name="Bunk B."/>
            <person name="Jeske O."/>
            <person name="Meyerdierks A."/>
            <person name="Storesund J.E."/>
            <person name="Kallscheuer N."/>
            <person name="Luecker S."/>
            <person name="Lage O.M."/>
            <person name="Pohl T."/>
            <person name="Merkel B.J."/>
            <person name="Hornburger P."/>
            <person name="Mueller R.-W."/>
            <person name="Bruemmer F."/>
            <person name="Labrenz M."/>
            <person name="Spormann A.M."/>
            <person name="Op den Camp H."/>
            <person name="Overmann J."/>
            <person name="Amann R."/>
            <person name="Jetten M.S.M."/>
            <person name="Mascher T."/>
            <person name="Medema M.H."/>
            <person name="Devos D.P."/>
            <person name="Kaster A.-K."/>
            <person name="Ovreas L."/>
            <person name="Rohde M."/>
            <person name="Galperin M.Y."/>
            <person name="Jogler C."/>
        </authorList>
    </citation>
    <scope>NUCLEOTIDE SEQUENCE [LARGE SCALE GENOMIC DNA]</scope>
    <source>
        <strain evidence="1 2">FF011L</strain>
    </source>
</reference>
<sequence>MASLRYVILHHKLPANQGRGPHFDVMFETALGLQTWAVETLPELDGPAVPALSLPIHRLAYLDYEGPVSKNRGTVQRVRSGVYDRLGDTANQIEFQLQEASKSTVSCDQIFVFKRLAADHIDGCDLDWKLSIKTPPSRTPITSKAAN</sequence>
<dbReference type="RefSeq" id="WP_145350112.1">
    <property type="nucleotide sequence ID" value="NZ_CP036262.1"/>
</dbReference>
<accession>A0A517MAN3</accession>
<organism evidence="1 2">
    <name type="scientific">Roseimaritima multifibrata</name>
    <dbReference type="NCBI Taxonomy" id="1930274"/>
    <lineage>
        <taxon>Bacteria</taxon>
        <taxon>Pseudomonadati</taxon>
        <taxon>Planctomycetota</taxon>
        <taxon>Planctomycetia</taxon>
        <taxon>Pirellulales</taxon>
        <taxon>Pirellulaceae</taxon>
        <taxon>Roseimaritima</taxon>
    </lineage>
</organism>
<evidence type="ECO:0008006" key="3">
    <source>
        <dbReference type="Google" id="ProtNLM"/>
    </source>
</evidence>
<proteinExistence type="predicted"/>
<dbReference type="AlphaFoldDB" id="A0A517MAN3"/>
<dbReference type="OrthoDB" id="288736at2"/>
<gene>
    <name evidence="1" type="ORF">FF011L_06750</name>
</gene>
<evidence type="ECO:0000313" key="2">
    <source>
        <dbReference type="Proteomes" id="UP000320672"/>
    </source>
</evidence>
<dbReference type="Proteomes" id="UP000320672">
    <property type="component" value="Chromosome"/>
</dbReference>
<dbReference type="EMBL" id="CP036262">
    <property type="protein sequence ID" value="QDS91939.1"/>
    <property type="molecule type" value="Genomic_DNA"/>
</dbReference>
<keyword evidence="2" id="KW-1185">Reference proteome</keyword>
<dbReference type="KEGG" id="rml:FF011L_06750"/>